<evidence type="ECO:0000256" key="1">
    <source>
        <dbReference type="ARBA" id="ARBA00010515"/>
    </source>
</evidence>
<dbReference type="InterPro" id="IPR029058">
    <property type="entry name" value="AB_hydrolase_fold"/>
</dbReference>
<protein>
    <recommendedName>
        <fullName evidence="4">Alpha/beta hydrolase fold-3 domain-containing protein</fullName>
    </recommendedName>
</protein>
<name>A0A5E6Y1F8_PSEFL</name>
<dbReference type="GO" id="GO:0016787">
    <property type="term" value="F:hydrolase activity"/>
    <property type="evidence" value="ECO:0007669"/>
    <property type="project" value="UniProtKB-KW"/>
</dbReference>
<dbReference type="Gene3D" id="3.40.50.1820">
    <property type="entry name" value="alpha/beta hydrolase"/>
    <property type="match status" value="1"/>
</dbReference>
<keyword evidence="2" id="KW-0378">Hydrolase</keyword>
<comment type="similarity">
    <text evidence="1">Belongs to the 'GDXG' lipolytic enzyme family.</text>
</comment>
<dbReference type="Proteomes" id="UP000326241">
    <property type="component" value="Unassembled WGS sequence"/>
</dbReference>
<gene>
    <name evidence="5" type="ORF">PS624_05829</name>
</gene>
<evidence type="ECO:0000313" key="5">
    <source>
        <dbReference type="EMBL" id="VVN46459.1"/>
    </source>
</evidence>
<feature type="domain" description="Alpha/beta hydrolase fold-3" evidence="4">
    <location>
        <begin position="102"/>
        <end position="138"/>
    </location>
</feature>
<proteinExistence type="inferred from homology"/>
<sequence length="139" mass="14724" precursor="true">MHTFSKVLTGTLLALSIHSAFAGDVEHNTQAFLDVLNAGTGKPMEQLTPKDARAVLVGAQSGVKLTLPKADVSEKTIQVDGQPLSLTIVRPAGAKDELPVFMFFHGGGWVLGDFPTHERLVRDLVVGSGAAAVFVNYTP</sequence>
<organism evidence="5 6">
    <name type="scientific">Pseudomonas fluorescens</name>
    <dbReference type="NCBI Taxonomy" id="294"/>
    <lineage>
        <taxon>Bacteria</taxon>
        <taxon>Pseudomonadati</taxon>
        <taxon>Pseudomonadota</taxon>
        <taxon>Gammaproteobacteria</taxon>
        <taxon>Pseudomonadales</taxon>
        <taxon>Pseudomonadaceae</taxon>
        <taxon>Pseudomonas</taxon>
    </lineage>
</organism>
<dbReference type="Pfam" id="PF07859">
    <property type="entry name" value="Abhydrolase_3"/>
    <property type="match status" value="1"/>
</dbReference>
<dbReference type="InterPro" id="IPR002168">
    <property type="entry name" value="Lipase_GDXG_HIS_AS"/>
</dbReference>
<dbReference type="PROSITE" id="PS01173">
    <property type="entry name" value="LIPASE_GDXG_HIS"/>
    <property type="match status" value="1"/>
</dbReference>
<dbReference type="AlphaFoldDB" id="A0A5E6Y1F8"/>
<evidence type="ECO:0000259" key="4">
    <source>
        <dbReference type="Pfam" id="PF07859"/>
    </source>
</evidence>
<evidence type="ECO:0000256" key="2">
    <source>
        <dbReference type="ARBA" id="ARBA00022801"/>
    </source>
</evidence>
<dbReference type="EMBL" id="CABVGZ010000123">
    <property type="protein sequence ID" value="VVN46459.1"/>
    <property type="molecule type" value="Genomic_DNA"/>
</dbReference>
<keyword evidence="3" id="KW-0732">Signal</keyword>
<reference evidence="5 6" key="1">
    <citation type="submission" date="2019-09" db="EMBL/GenBank/DDBJ databases">
        <authorList>
            <person name="Chandra G."/>
            <person name="Truman W A."/>
        </authorList>
    </citation>
    <scope>NUCLEOTIDE SEQUENCE [LARGE SCALE GENOMIC DNA]</scope>
    <source>
        <strain evidence="5">PS624</strain>
    </source>
</reference>
<dbReference type="InterPro" id="IPR013094">
    <property type="entry name" value="AB_hydrolase_3"/>
</dbReference>
<dbReference type="SUPFAM" id="SSF53474">
    <property type="entry name" value="alpha/beta-Hydrolases"/>
    <property type="match status" value="1"/>
</dbReference>
<evidence type="ECO:0000256" key="3">
    <source>
        <dbReference type="SAM" id="SignalP"/>
    </source>
</evidence>
<feature type="signal peptide" evidence="3">
    <location>
        <begin position="1"/>
        <end position="22"/>
    </location>
</feature>
<feature type="chain" id="PRO_5023044539" description="Alpha/beta hydrolase fold-3 domain-containing protein" evidence="3">
    <location>
        <begin position="23"/>
        <end position="139"/>
    </location>
</feature>
<accession>A0A5E6Y1F8</accession>
<evidence type="ECO:0000313" key="6">
    <source>
        <dbReference type="Proteomes" id="UP000326241"/>
    </source>
</evidence>